<dbReference type="Proteomes" id="UP000539642">
    <property type="component" value="Unassembled WGS sequence"/>
</dbReference>
<keyword evidence="2" id="KW-1185">Reference proteome</keyword>
<evidence type="ECO:0000313" key="2">
    <source>
        <dbReference type="Proteomes" id="UP000539642"/>
    </source>
</evidence>
<protein>
    <submittedName>
        <fullName evidence="1">Uncharacterized protein</fullName>
    </submittedName>
</protein>
<gene>
    <name evidence="1" type="ORF">HNQ81_003472</name>
</gene>
<dbReference type="EMBL" id="JACHEO010000037">
    <property type="protein sequence ID" value="MBB5349715.1"/>
    <property type="molecule type" value="Genomic_DNA"/>
</dbReference>
<evidence type="ECO:0000313" key="1">
    <source>
        <dbReference type="EMBL" id="MBB5349715.1"/>
    </source>
</evidence>
<comment type="caution">
    <text evidence="1">The sequence shown here is derived from an EMBL/GenBank/DDBJ whole genome shotgun (WGS) entry which is preliminary data.</text>
</comment>
<sequence>MKDTSSIHQQVQSLCDCFATTDPLKEMSNIALAPESQEAALKWIALAVLHGINNNAEKIALVSTKEGKVKVTAEYRTAELPSPGADIGKKIVEAIREMTHIEKDKEKVALAFGFRNNSMELKIKARHEGDDDKITISFPET</sequence>
<name>A0A840UVI0_9BACT</name>
<dbReference type="AlphaFoldDB" id="A0A840UVI0"/>
<reference evidence="1 2" key="1">
    <citation type="submission" date="2020-08" db="EMBL/GenBank/DDBJ databases">
        <title>Genomic Encyclopedia of Type Strains, Phase IV (KMG-IV): sequencing the most valuable type-strain genomes for metagenomic binning, comparative biology and taxonomic classification.</title>
        <authorList>
            <person name="Goeker M."/>
        </authorList>
    </citation>
    <scope>NUCLEOTIDE SEQUENCE [LARGE SCALE GENOMIC DNA]</scope>
    <source>
        <strain evidence="1 2">DSM 28570</strain>
    </source>
</reference>
<dbReference type="RefSeq" id="WP_183352570.1">
    <property type="nucleotide sequence ID" value="NZ_JACHEO010000037.1"/>
</dbReference>
<accession>A0A840UVI0</accession>
<organism evidence="1 2">
    <name type="scientific">Desulfoprunum benzoelyticum</name>
    <dbReference type="NCBI Taxonomy" id="1506996"/>
    <lineage>
        <taxon>Bacteria</taxon>
        <taxon>Pseudomonadati</taxon>
        <taxon>Thermodesulfobacteriota</taxon>
        <taxon>Desulfobulbia</taxon>
        <taxon>Desulfobulbales</taxon>
        <taxon>Desulfobulbaceae</taxon>
        <taxon>Desulfoprunum</taxon>
    </lineage>
</organism>
<proteinExistence type="predicted"/>